<reference evidence="24 25" key="1">
    <citation type="submission" date="2020-08" db="EMBL/GenBank/DDBJ databases">
        <title>Bridging the membrane lipid divide: bacteria of the FCB group superphylum have the potential to synthesize archaeal ether lipids.</title>
        <authorList>
            <person name="Villanueva L."/>
            <person name="Von Meijenfeldt F.A.B."/>
            <person name="Westbye A.B."/>
            <person name="Yadav S."/>
            <person name="Hopmans E.C."/>
            <person name="Dutilh B.E."/>
            <person name="Sinninghe Damste J.S."/>
        </authorList>
    </citation>
    <scope>NUCLEOTIDE SEQUENCE [LARGE SCALE GENOMIC DNA]</scope>
    <source>
        <strain evidence="24">NIOZ-UU82</strain>
    </source>
</reference>
<evidence type="ECO:0000256" key="8">
    <source>
        <dbReference type="ARBA" id="ARBA00014401"/>
    </source>
</evidence>
<evidence type="ECO:0000313" key="25">
    <source>
        <dbReference type="Proteomes" id="UP000603545"/>
    </source>
</evidence>
<dbReference type="UniPathway" id="UPA00121">
    <property type="reaction ID" value="UER00345"/>
</dbReference>
<feature type="binding site" evidence="19">
    <location>
        <position position="37"/>
    </location>
    <ligand>
        <name>substrate</name>
    </ligand>
</feature>
<feature type="binding site" evidence="19">
    <location>
        <position position="57"/>
    </location>
    <ligand>
        <name>substrate</name>
    </ligand>
</feature>
<evidence type="ECO:0000256" key="16">
    <source>
        <dbReference type="ARBA" id="ARBA00031175"/>
    </source>
</evidence>
<comment type="catalytic activity">
    <reaction evidence="1">
        <text>chorismate = prephenate</text>
        <dbReference type="Rhea" id="RHEA:13897"/>
        <dbReference type="ChEBI" id="CHEBI:29748"/>
        <dbReference type="ChEBI" id="CHEBI:29934"/>
        <dbReference type="EC" id="5.4.99.5"/>
    </reaction>
</comment>
<dbReference type="UniPathway" id="UPA00120">
    <property type="reaction ID" value="UER00203"/>
</dbReference>
<comment type="pathway">
    <text evidence="5">Metabolic intermediate biosynthesis; prephenate biosynthesis; prephenate from chorismate: step 1/1.</text>
</comment>
<protein>
    <recommendedName>
        <fullName evidence="8">Bifunctional chorismate mutase/prephenate dehydratase</fullName>
        <ecNumber evidence="7">4.2.1.51</ecNumber>
        <ecNumber evidence="6">5.4.99.5</ecNumber>
    </recommendedName>
    <alternativeName>
        <fullName evidence="17">Chorismate mutase-prephenate dehydratase</fullName>
    </alternativeName>
    <alternativeName>
        <fullName evidence="16">p-protein</fullName>
    </alternativeName>
</protein>
<dbReference type="InterPro" id="IPR045865">
    <property type="entry name" value="ACT-like_dom_sf"/>
</dbReference>
<feature type="binding site" evidence="19">
    <location>
        <position position="48"/>
    </location>
    <ligand>
        <name>substrate</name>
    </ligand>
</feature>
<keyword evidence="11" id="KW-0057">Aromatic amino acid biosynthesis</keyword>
<comment type="function">
    <text evidence="2">Catalyzes the Claisen rearrangement of chorismate to prephenate and the decarboxylation/dehydration of prephenate to phenylpyruvate.</text>
</comment>
<evidence type="ECO:0000256" key="9">
    <source>
        <dbReference type="ARBA" id="ARBA00022490"/>
    </source>
</evidence>
<dbReference type="PROSITE" id="PS51171">
    <property type="entry name" value="PREPHENATE_DEHYDR_3"/>
    <property type="match status" value="1"/>
</dbReference>
<dbReference type="EMBL" id="JACNLL010000054">
    <property type="protein sequence ID" value="MBC8199470.1"/>
    <property type="molecule type" value="Genomic_DNA"/>
</dbReference>
<evidence type="ECO:0000256" key="11">
    <source>
        <dbReference type="ARBA" id="ARBA00023141"/>
    </source>
</evidence>
<accession>A0A8J6TBS2</accession>
<dbReference type="InterPro" id="IPR036263">
    <property type="entry name" value="Chorismate_II_sf"/>
</dbReference>
<dbReference type="SUPFAM" id="SSF48600">
    <property type="entry name" value="Chorismate mutase II"/>
    <property type="match status" value="1"/>
</dbReference>
<evidence type="ECO:0000256" key="7">
    <source>
        <dbReference type="ARBA" id="ARBA00013147"/>
    </source>
</evidence>
<evidence type="ECO:0000256" key="13">
    <source>
        <dbReference type="ARBA" id="ARBA00023235"/>
    </source>
</evidence>
<dbReference type="Proteomes" id="UP000603545">
    <property type="component" value="Unassembled WGS sequence"/>
</dbReference>
<dbReference type="InterPro" id="IPR018528">
    <property type="entry name" value="Preph_deHydtase_CS"/>
</dbReference>
<feature type="binding site" evidence="19">
    <location>
        <position position="96"/>
    </location>
    <ligand>
        <name>substrate</name>
    </ligand>
</feature>
<dbReference type="Gene3D" id="3.40.190.10">
    <property type="entry name" value="Periplasmic binding protein-like II"/>
    <property type="match status" value="2"/>
</dbReference>
<dbReference type="SUPFAM" id="SSF55021">
    <property type="entry name" value="ACT-like"/>
    <property type="match status" value="1"/>
</dbReference>
<evidence type="ECO:0000259" key="22">
    <source>
        <dbReference type="PROSITE" id="PS51171"/>
    </source>
</evidence>
<evidence type="ECO:0000256" key="1">
    <source>
        <dbReference type="ARBA" id="ARBA00000824"/>
    </source>
</evidence>
<comment type="catalytic activity">
    <reaction evidence="18">
        <text>prephenate + H(+) = 3-phenylpyruvate + CO2 + H2O</text>
        <dbReference type="Rhea" id="RHEA:21648"/>
        <dbReference type="ChEBI" id="CHEBI:15377"/>
        <dbReference type="ChEBI" id="CHEBI:15378"/>
        <dbReference type="ChEBI" id="CHEBI:16526"/>
        <dbReference type="ChEBI" id="CHEBI:18005"/>
        <dbReference type="ChEBI" id="CHEBI:29934"/>
        <dbReference type="EC" id="4.2.1.51"/>
    </reaction>
</comment>
<evidence type="ECO:0000256" key="20">
    <source>
        <dbReference type="PIRSR" id="PIRSR001500-2"/>
    </source>
</evidence>
<comment type="caution">
    <text evidence="24">The sequence shown here is derived from an EMBL/GenBank/DDBJ whole genome shotgun (WGS) entry which is preliminary data.</text>
</comment>
<evidence type="ECO:0000256" key="14">
    <source>
        <dbReference type="ARBA" id="ARBA00023239"/>
    </source>
</evidence>
<dbReference type="PROSITE" id="PS00857">
    <property type="entry name" value="PREPHENATE_DEHYDR_1"/>
    <property type="match status" value="1"/>
</dbReference>
<dbReference type="Pfam" id="PF01817">
    <property type="entry name" value="CM_2"/>
    <property type="match status" value="1"/>
</dbReference>
<keyword evidence="12" id="KW-0584">Phenylalanine biosynthesis</keyword>
<evidence type="ECO:0000256" key="17">
    <source>
        <dbReference type="ARBA" id="ARBA00031520"/>
    </source>
</evidence>
<comment type="pathway">
    <text evidence="4">Amino-acid biosynthesis; L-phenylalanine biosynthesis; phenylpyruvate from prephenate: step 1/1.</text>
</comment>
<dbReference type="InterPro" id="IPR036979">
    <property type="entry name" value="CM_dom_sf"/>
</dbReference>
<evidence type="ECO:0000313" key="24">
    <source>
        <dbReference type="EMBL" id="MBC8199470.1"/>
    </source>
</evidence>
<dbReference type="PIRSF" id="PIRSF001500">
    <property type="entry name" value="Chor_mut_pdt_Ppr"/>
    <property type="match status" value="1"/>
</dbReference>
<evidence type="ECO:0000256" key="19">
    <source>
        <dbReference type="PIRSR" id="PIRSR001500-1"/>
    </source>
</evidence>
<evidence type="ECO:0000256" key="10">
    <source>
        <dbReference type="ARBA" id="ARBA00022605"/>
    </source>
</evidence>
<dbReference type="GO" id="GO:0004664">
    <property type="term" value="F:prephenate dehydratase activity"/>
    <property type="evidence" value="ECO:0007669"/>
    <property type="project" value="UniProtKB-EC"/>
</dbReference>
<dbReference type="SMART" id="SM00830">
    <property type="entry name" value="CM_2"/>
    <property type="match status" value="1"/>
</dbReference>
<comment type="subcellular location">
    <subcellularLocation>
        <location evidence="3">Cytoplasm</location>
    </subcellularLocation>
</comment>
<dbReference type="FunFam" id="3.40.190.10:FF:000034">
    <property type="entry name" value="Chorismate mutase/prephenate dehydratase"/>
    <property type="match status" value="1"/>
</dbReference>
<dbReference type="GO" id="GO:0046417">
    <property type="term" value="P:chorismate metabolic process"/>
    <property type="evidence" value="ECO:0007669"/>
    <property type="project" value="InterPro"/>
</dbReference>
<dbReference type="InterPro" id="IPR001086">
    <property type="entry name" value="Preph_deHydtase"/>
</dbReference>
<feature type="binding site" evidence="19">
    <location>
        <position position="20"/>
    </location>
    <ligand>
        <name>substrate</name>
    </ligand>
</feature>
<feature type="site" description="Essential for prephenate dehydratase activity" evidence="20">
    <location>
        <position position="268"/>
    </location>
</feature>
<dbReference type="GO" id="GO:0009094">
    <property type="term" value="P:L-phenylalanine biosynthetic process"/>
    <property type="evidence" value="ECO:0007669"/>
    <property type="project" value="UniProtKB-UniPathway"/>
</dbReference>
<dbReference type="FunFam" id="3.30.70.260:FF:000012">
    <property type="entry name" value="Prephenate dehydratase"/>
    <property type="match status" value="1"/>
</dbReference>
<dbReference type="GO" id="GO:0005737">
    <property type="term" value="C:cytoplasm"/>
    <property type="evidence" value="ECO:0007669"/>
    <property type="project" value="UniProtKB-SubCell"/>
</dbReference>
<dbReference type="EC" id="4.2.1.51" evidence="7"/>
<name>A0A8J6TBS2_9BACT</name>
<dbReference type="Pfam" id="PF01842">
    <property type="entry name" value="ACT"/>
    <property type="match status" value="1"/>
</dbReference>
<keyword evidence="15" id="KW-0511">Multifunctional enzyme</keyword>
<dbReference type="PROSITE" id="PS51168">
    <property type="entry name" value="CHORISMATE_MUT_2"/>
    <property type="match status" value="1"/>
</dbReference>
<evidence type="ECO:0000256" key="2">
    <source>
        <dbReference type="ARBA" id="ARBA00002364"/>
    </source>
</evidence>
<evidence type="ECO:0000256" key="12">
    <source>
        <dbReference type="ARBA" id="ARBA00023222"/>
    </source>
</evidence>
<dbReference type="FunFam" id="3.40.190.10:FF:000029">
    <property type="entry name" value="Chorismate mutase/Prephenate dehydratase"/>
    <property type="match status" value="1"/>
</dbReference>
<feature type="domain" description="ACT" evidence="23">
    <location>
        <begin position="287"/>
        <end position="364"/>
    </location>
</feature>
<dbReference type="InterPro" id="IPR002912">
    <property type="entry name" value="ACT_dom"/>
</dbReference>
<keyword evidence="9" id="KW-0963">Cytoplasm</keyword>
<feature type="domain" description="Prephenate dehydratase" evidence="22">
    <location>
        <begin position="100"/>
        <end position="275"/>
    </location>
</feature>
<proteinExistence type="predicted"/>
<evidence type="ECO:0000256" key="6">
    <source>
        <dbReference type="ARBA" id="ARBA00012404"/>
    </source>
</evidence>
<dbReference type="Gene3D" id="1.20.59.10">
    <property type="entry name" value="Chorismate mutase"/>
    <property type="match status" value="1"/>
</dbReference>
<sequence>MTNPETIKTDDLNFDIDSMRASIDEIDTELLDLINKRLLLAKQIGIIKKQKGEKVLDTARESNIINRLLSLNKGPLSKKALHHIFAEIIASSREVQKKEIITYLGPEATFTHIAAVNHFGHTVSFVPQATIRDIFGEVEKGACAYGVVPVENSIEGTVNYTLDLFFESDLKICAEIYHAIFHDLLSKTDSLKDITKVYSHPHAFAQCRRWIGKHLPEAILEECNSTARAAQKASENPESAAIASSEAAQMYGLNVVASRIEDFSRNVTRFLVIGHDDIHRTGNDKTSIMFVTAHVPGALYKVLEPIAESGINMVKLESRPTKYENWNYFFFVDIEGHIEDPNVKETVERMKRLCMYIKHLGSYPRAKG</sequence>
<dbReference type="GO" id="GO:0004106">
    <property type="term" value="F:chorismate mutase activity"/>
    <property type="evidence" value="ECO:0007669"/>
    <property type="project" value="UniProtKB-EC"/>
</dbReference>
<evidence type="ECO:0000256" key="18">
    <source>
        <dbReference type="ARBA" id="ARBA00047848"/>
    </source>
</evidence>
<evidence type="ECO:0000256" key="3">
    <source>
        <dbReference type="ARBA" id="ARBA00004496"/>
    </source>
</evidence>
<keyword evidence="13" id="KW-0413">Isomerase</keyword>
<dbReference type="CDD" id="cd13630">
    <property type="entry name" value="PBP2_PDT_1"/>
    <property type="match status" value="1"/>
</dbReference>
<evidence type="ECO:0000259" key="23">
    <source>
        <dbReference type="PROSITE" id="PS51671"/>
    </source>
</evidence>
<dbReference type="InterPro" id="IPR002701">
    <property type="entry name" value="CM_II_prokaryot"/>
</dbReference>
<dbReference type="CDD" id="cd04905">
    <property type="entry name" value="ACT_CM-PDT"/>
    <property type="match status" value="1"/>
</dbReference>
<dbReference type="NCBIfam" id="NF008865">
    <property type="entry name" value="PRK11898.1"/>
    <property type="match status" value="1"/>
</dbReference>
<evidence type="ECO:0000256" key="15">
    <source>
        <dbReference type="ARBA" id="ARBA00023268"/>
    </source>
</evidence>
<dbReference type="EC" id="5.4.99.5" evidence="6"/>
<feature type="binding site" evidence="19">
    <location>
        <position position="61"/>
    </location>
    <ligand>
        <name>substrate</name>
    </ligand>
</feature>
<evidence type="ECO:0000256" key="4">
    <source>
        <dbReference type="ARBA" id="ARBA00004741"/>
    </source>
</evidence>
<feature type="domain" description="Chorismate mutase" evidence="21">
    <location>
        <begin position="10"/>
        <end position="100"/>
    </location>
</feature>
<dbReference type="PANTHER" id="PTHR21022">
    <property type="entry name" value="PREPHENATE DEHYDRATASE P PROTEIN"/>
    <property type="match status" value="1"/>
</dbReference>
<keyword evidence="14 24" id="KW-0456">Lyase</keyword>
<organism evidence="24 25">
    <name type="scientific">Candidatus Desulfaltia bathyphila</name>
    <dbReference type="NCBI Taxonomy" id="2841697"/>
    <lineage>
        <taxon>Bacteria</taxon>
        <taxon>Pseudomonadati</taxon>
        <taxon>Thermodesulfobacteriota</taxon>
        <taxon>Desulfobacteria</taxon>
        <taxon>Desulfobacterales</taxon>
        <taxon>Desulfobacterales incertae sedis</taxon>
        <taxon>Candidatus Desulfaltia</taxon>
    </lineage>
</organism>
<gene>
    <name evidence="24" type="primary">pheA</name>
    <name evidence="24" type="ORF">H8E80_05425</name>
</gene>
<dbReference type="InterPro" id="IPR008242">
    <property type="entry name" value="Chor_mutase/pphenate_deHydtase"/>
</dbReference>
<feature type="binding site" evidence="19">
    <location>
        <position position="92"/>
    </location>
    <ligand>
        <name>substrate</name>
    </ligand>
</feature>
<evidence type="ECO:0000256" key="5">
    <source>
        <dbReference type="ARBA" id="ARBA00004817"/>
    </source>
</evidence>
<dbReference type="AlphaFoldDB" id="A0A8J6TBS2"/>
<dbReference type="Gene3D" id="3.30.70.260">
    <property type="match status" value="1"/>
</dbReference>
<dbReference type="Pfam" id="PF00800">
    <property type="entry name" value="PDT"/>
    <property type="match status" value="1"/>
</dbReference>
<dbReference type="PROSITE" id="PS51671">
    <property type="entry name" value="ACT"/>
    <property type="match status" value="1"/>
</dbReference>
<dbReference type="PANTHER" id="PTHR21022:SF19">
    <property type="entry name" value="PREPHENATE DEHYDRATASE-RELATED"/>
    <property type="match status" value="1"/>
</dbReference>
<dbReference type="SUPFAM" id="SSF53850">
    <property type="entry name" value="Periplasmic binding protein-like II"/>
    <property type="match status" value="1"/>
</dbReference>
<evidence type="ECO:0000259" key="21">
    <source>
        <dbReference type="PROSITE" id="PS51168"/>
    </source>
</evidence>
<keyword evidence="10" id="KW-0028">Amino-acid biosynthesis</keyword>